<evidence type="ECO:0000256" key="6">
    <source>
        <dbReference type="RuleBase" id="RU365090"/>
    </source>
</evidence>
<dbReference type="Gene3D" id="2.40.340.10">
    <property type="entry name" value="MoeA, C-terminal, domain IV"/>
    <property type="match status" value="1"/>
</dbReference>
<evidence type="ECO:0000256" key="3">
    <source>
        <dbReference type="ARBA" id="ARBA00010763"/>
    </source>
</evidence>
<dbReference type="PANTHER" id="PTHR10192">
    <property type="entry name" value="MOLYBDOPTERIN BIOSYNTHESIS PROTEIN"/>
    <property type="match status" value="1"/>
</dbReference>
<organism evidence="8 9">
    <name type="scientific">Flavobacterium nackdongense</name>
    <dbReference type="NCBI Taxonomy" id="2547394"/>
    <lineage>
        <taxon>Bacteria</taxon>
        <taxon>Pseudomonadati</taxon>
        <taxon>Bacteroidota</taxon>
        <taxon>Flavobacteriia</taxon>
        <taxon>Flavobacteriales</taxon>
        <taxon>Flavobacteriaceae</taxon>
        <taxon>Flavobacterium</taxon>
    </lineage>
</organism>
<dbReference type="InterPro" id="IPR005110">
    <property type="entry name" value="MoeA_linker/N"/>
</dbReference>
<evidence type="ECO:0000259" key="7">
    <source>
        <dbReference type="SMART" id="SM00852"/>
    </source>
</evidence>
<dbReference type="EC" id="2.10.1.1" evidence="6"/>
<dbReference type="GO" id="GO:0046872">
    <property type="term" value="F:metal ion binding"/>
    <property type="evidence" value="ECO:0007669"/>
    <property type="project" value="UniProtKB-UniRule"/>
</dbReference>
<dbReference type="InterPro" id="IPR036135">
    <property type="entry name" value="MoeA_linker/N_sf"/>
</dbReference>
<reference evidence="9" key="1">
    <citation type="submission" date="2019-03" db="EMBL/GenBank/DDBJ databases">
        <title>Flavobacterium sp.</title>
        <authorList>
            <person name="Kim H."/>
        </authorList>
    </citation>
    <scope>NUCLEOTIDE SEQUENCE [LARGE SCALE GENOMIC DNA]</scope>
    <source>
        <strain evidence="9">GS13</strain>
    </source>
</reference>
<dbReference type="GO" id="GO:0005829">
    <property type="term" value="C:cytosol"/>
    <property type="evidence" value="ECO:0007669"/>
    <property type="project" value="TreeGrafter"/>
</dbReference>
<protein>
    <recommendedName>
        <fullName evidence="6">Molybdopterin molybdenumtransferase</fullName>
        <ecNumber evidence="6">2.10.1.1</ecNumber>
    </recommendedName>
</protein>
<evidence type="ECO:0000313" key="9">
    <source>
        <dbReference type="Proteomes" id="UP000291124"/>
    </source>
</evidence>
<dbReference type="Pfam" id="PF03454">
    <property type="entry name" value="MoeA_C"/>
    <property type="match status" value="1"/>
</dbReference>
<evidence type="ECO:0000256" key="1">
    <source>
        <dbReference type="ARBA" id="ARBA00002901"/>
    </source>
</evidence>
<dbReference type="KEGG" id="fnk:E1750_04090"/>
<dbReference type="UniPathway" id="UPA00344"/>
<comment type="function">
    <text evidence="1 6">Catalyzes the insertion of molybdate into adenylated molybdopterin with the concomitant release of AMP.</text>
</comment>
<dbReference type="Gene3D" id="2.170.190.11">
    <property type="entry name" value="Molybdopterin biosynthesis moea protein, domain 3"/>
    <property type="match status" value="1"/>
</dbReference>
<proteinExistence type="inferred from homology"/>
<comment type="similarity">
    <text evidence="3 6">Belongs to the MoeA family.</text>
</comment>
<comment type="cofactor">
    <cofactor evidence="6">
        <name>Mg(2+)</name>
        <dbReference type="ChEBI" id="CHEBI:18420"/>
    </cofactor>
</comment>
<dbReference type="SUPFAM" id="SSF63867">
    <property type="entry name" value="MoeA C-terminal domain-like"/>
    <property type="match status" value="1"/>
</dbReference>
<keyword evidence="9" id="KW-1185">Reference proteome</keyword>
<dbReference type="GO" id="GO:0006777">
    <property type="term" value="P:Mo-molybdopterin cofactor biosynthetic process"/>
    <property type="evidence" value="ECO:0007669"/>
    <property type="project" value="UniProtKB-UniRule"/>
</dbReference>
<dbReference type="Pfam" id="PF03453">
    <property type="entry name" value="MoeA_N"/>
    <property type="match status" value="1"/>
</dbReference>
<feature type="domain" description="MoaB/Mog" evidence="7">
    <location>
        <begin position="175"/>
        <end position="312"/>
    </location>
</feature>
<keyword evidence="6 8" id="KW-0808">Transferase</keyword>
<dbReference type="SUPFAM" id="SSF63882">
    <property type="entry name" value="MoeA N-terminal region -like"/>
    <property type="match status" value="1"/>
</dbReference>
<dbReference type="InterPro" id="IPR005111">
    <property type="entry name" value="MoeA_C_domain_IV"/>
</dbReference>
<sequence length="391" mass="42540">MINVKEAKQLIDENCCASKVVTLSLLEANGSILAEPIYAVIDTPPFDQSAMDGYAFSFENWDQKSKLTVIGEIQTGNYSDKIVESNQAVRIYTGAPIPPGTDTVVMQEKVNRDGNSIQILDASLVSGTNVRPQGSQTKKGEMALQEQQLVTPVAISFLAGIGITKVNVFSKPTVSIIVTGKELAGANDEISEGKIFESNSIGLIAALQQLGINPVSVEVVDDVEEEIEKAISKQLSSDILILTGGVSVGDYDLVPASLGKCGVQKIFHKIKQKPGKPFYFGRHNQTLVFALPGNPAAVMSCFYEYVVQAISSFTHKEYFKKMALPLAEDFNKKAGLTFFLKGKMGENNVMVLNNQESYKLNSFAVADCLIEFSEEGENFKKGDLVNVRMIL</sequence>
<comment type="pathway">
    <text evidence="2 6">Cofactor biosynthesis; molybdopterin biosynthesis.</text>
</comment>
<dbReference type="RefSeq" id="WP_133275546.1">
    <property type="nucleotide sequence ID" value="NZ_CP037933.1"/>
</dbReference>
<dbReference type="CDD" id="cd00887">
    <property type="entry name" value="MoeA"/>
    <property type="match status" value="1"/>
</dbReference>
<keyword evidence="6" id="KW-0479">Metal-binding</keyword>
<dbReference type="SMART" id="SM00852">
    <property type="entry name" value="MoCF_biosynth"/>
    <property type="match status" value="1"/>
</dbReference>
<dbReference type="AlphaFoldDB" id="A0A4P6YBJ7"/>
<evidence type="ECO:0000256" key="5">
    <source>
        <dbReference type="ARBA" id="ARBA00047317"/>
    </source>
</evidence>
<dbReference type="PROSITE" id="PS01079">
    <property type="entry name" value="MOCF_BIOSYNTHESIS_2"/>
    <property type="match status" value="1"/>
</dbReference>
<accession>A0A4P6YBJ7</accession>
<name>A0A4P6YBJ7_9FLAO</name>
<evidence type="ECO:0000256" key="4">
    <source>
        <dbReference type="ARBA" id="ARBA00023150"/>
    </source>
</evidence>
<dbReference type="NCBIfam" id="TIGR00177">
    <property type="entry name" value="molyb_syn"/>
    <property type="match status" value="1"/>
</dbReference>
<dbReference type="InterPro" id="IPR008284">
    <property type="entry name" value="MoCF_biosynth_CS"/>
</dbReference>
<evidence type="ECO:0000313" key="8">
    <source>
        <dbReference type="EMBL" id="QBN18017.1"/>
    </source>
</evidence>
<dbReference type="EMBL" id="CP037933">
    <property type="protein sequence ID" value="QBN18017.1"/>
    <property type="molecule type" value="Genomic_DNA"/>
</dbReference>
<dbReference type="InterPro" id="IPR038987">
    <property type="entry name" value="MoeA-like"/>
</dbReference>
<dbReference type="OrthoDB" id="9804758at2"/>
<evidence type="ECO:0000256" key="2">
    <source>
        <dbReference type="ARBA" id="ARBA00005046"/>
    </source>
</evidence>
<keyword evidence="6" id="KW-0500">Molybdenum</keyword>
<keyword evidence="6" id="KW-0460">Magnesium</keyword>
<dbReference type="InterPro" id="IPR036425">
    <property type="entry name" value="MoaB/Mog-like_dom_sf"/>
</dbReference>
<gene>
    <name evidence="8" type="ORF">E1750_04090</name>
</gene>
<dbReference type="PANTHER" id="PTHR10192:SF5">
    <property type="entry name" value="GEPHYRIN"/>
    <property type="match status" value="1"/>
</dbReference>
<dbReference type="GO" id="GO:0061599">
    <property type="term" value="F:molybdopterin molybdotransferase activity"/>
    <property type="evidence" value="ECO:0007669"/>
    <property type="project" value="UniProtKB-UniRule"/>
</dbReference>
<dbReference type="InterPro" id="IPR036688">
    <property type="entry name" value="MoeA_C_domain_IV_sf"/>
</dbReference>
<comment type="catalytic activity">
    <reaction evidence="5">
        <text>adenylyl-molybdopterin + molybdate = Mo-molybdopterin + AMP + H(+)</text>
        <dbReference type="Rhea" id="RHEA:35047"/>
        <dbReference type="ChEBI" id="CHEBI:15378"/>
        <dbReference type="ChEBI" id="CHEBI:36264"/>
        <dbReference type="ChEBI" id="CHEBI:62727"/>
        <dbReference type="ChEBI" id="CHEBI:71302"/>
        <dbReference type="ChEBI" id="CHEBI:456215"/>
        <dbReference type="EC" id="2.10.1.1"/>
    </reaction>
</comment>
<dbReference type="Gene3D" id="3.40.980.10">
    <property type="entry name" value="MoaB/Mog-like domain"/>
    <property type="match status" value="1"/>
</dbReference>
<dbReference type="Pfam" id="PF00994">
    <property type="entry name" value="MoCF_biosynth"/>
    <property type="match status" value="1"/>
</dbReference>
<dbReference type="SUPFAM" id="SSF53218">
    <property type="entry name" value="Molybdenum cofactor biosynthesis proteins"/>
    <property type="match status" value="1"/>
</dbReference>
<dbReference type="Gene3D" id="3.90.105.10">
    <property type="entry name" value="Molybdopterin biosynthesis moea protein, domain 2"/>
    <property type="match status" value="1"/>
</dbReference>
<keyword evidence="4 6" id="KW-0501">Molybdenum cofactor biosynthesis</keyword>
<dbReference type="Proteomes" id="UP000291124">
    <property type="component" value="Chromosome"/>
</dbReference>
<dbReference type="InterPro" id="IPR001453">
    <property type="entry name" value="MoaB/Mog_dom"/>
</dbReference>